<evidence type="ECO:0000256" key="2">
    <source>
        <dbReference type="ARBA" id="ARBA00023277"/>
    </source>
</evidence>
<dbReference type="InterPro" id="IPR052176">
    <property type="entry name" value="Glycosyl_Hydrlase_43_Enz"/>
</dbReference>
<keyword evidence="5" id="KW-1185">Reference proteome</keyword>
<evidence type="ECO:0000313" key="5">
    <source>
        <dbReference type="Proteomes" id="UP001524587"/>
    </source>
</evidence>
<dbReference type="RefSeq" id="WP_422864089.1">
    <property type="nucleotide sequence ID" value="NZ_JAMSKV010000007.1"/>
</dbReference>
<dbReference type="Gene3D" id="2.115.10.20">
    <property type="entry name" value="Glycosyl hydrolase domain, family 43"/>
    <property type="match status" value="1"/>
</dbReference>
<dbReference type="EMBL" id="JAMSKV010000007">
    <property type="protein sequence ID" value="MCQ8278606.1"/>
    <property type="molecule type" value="Genomic_DNA"/>
</dbReference>
<dbReference type="Proteomes" id="UP001524587">
    <property type="component" value="Unassembled WGS sequence"/>
</dbReference>
<name>A0ABT1W6U8_9PROT</name>
<reference evidence="4 5" key="1">
    <citation type="submission" date="2022-06" db="EMBL/GenBank/DDBJ databases">
        <title>Endosaccharibacter gen. nov., sp. nov., endophytic bacteria isolated from sugarcane.</title>
        <authorList>
            <person name="Pitiwittayakul N."/>
            <person name="Yukphan P."/>
            <person name="Charoenyingcharoen P."/>
            <person name="Tanasupawat S."/>
        </authorList>
    </citation>
    <scope>NUCLEOTIDE SEQUENCE [LARGE SCALE GENOMIC DNA]</scope>
    <source>
        <strain evidence="4 5">KSS8</strain>
    </source>
</reference>
<proteinExistence type="predicted"/>
<dbReference type="PANTHER" id="PTHR43772">
    <property type="entry name" value="ENDO-1,4-BETA-XYLANASE"/>
    <property type="match status" value="1"/>
</dbReference>
<dbReference type="GO" id="GO:0016740">
    <property type="term" value="F:transferase activity"/>
    <property type="evidence" value="ECO:0007669"/>
    <property type="project" value="UniProtKB-KW"/>
</dbReference>
<accession>A0ABT1W6U8</accession>
<keyword evidence="1" id="KW-0624">Polysaccharide degradation</keyword>
<evidence type="ECO:0000313" key="4">
    <source>
        <dbReference type="EMBL" id="MCQ8278606.1"/>
    </source>
</evidence>
<gene>
    <name evidence="4" type="ORF">NFI95_09095</name>
</gene>
<keyword evidence="2" id="KW-0119">Carbohydrate metabolism</keyword>
<protein>
    <submittedName>
        <fullName evidence="4">Formyl transferase</fullName>
    </submittedName>
</protein>
<dbReference type="PANTHER" id="PTHR43772:SF2">
    <property type="entry name" value="PUTATIVE (AFU_ORTHOLOGUE AFUA_2G04480)-RELATED"/>
    <property type="match status" value="1"/>
</dbReference>
<dbReference type="Pfam" id="PF24793">
    <property type="entry name" value="GINT1_N"/>
    <property type="match status" value="1"/>
</dbReference>
<keyword evidence="4" id="KW-0808">Transferase</keyword>
<organism evidence="4 5">
    <name type="scientific">Endosaccharibacter trunci</name>
    <dbReference type="NCBI Taxonomy" id="2812733"/>
    <lineage>
        <taxon>Bacteria</taxon>
        <taxon>Pseudomonadati</taxon>
        <taxon>Pseudomonadota</taxon>
        <taxon>Alphaproteobacteria</taxon>
        <taxon>Acetobacterales</taxon>
        <taxon>Acetobacteraceae</taxon>
        <taxon>Endosaccharibacter</taxon>
    </lineage>
</organism>
<comment type="caution">
    <text evidence="4">The sequence shown here is derived from an EMBL/GenBank/DDBJ whole genome shotgun (WGS) entry which is preliminary data.</text>
</comment>
<evidence type="ECO:0000259" key="3">
    <source>
        <dbReference type="Pfam" id="PF24793"/>
    </source>
</evidence>
<dbReference type="SUPFAM" id="SSF75005">
    <property type="entry name" value="Arabinanase/levansucrase/invertase"/>
    <property type="match status" value="1"/>
</dbReference>
<sequence length="302" mass="34517">MTLLRPMDLWRCAIVRQDQASILRDGIDPGRTIWLPDEPHGRFLADPFGLWRDGALHVFAEAFDYRERIGRIERLRYDSAFRLQERRIVLQKPWHLSYPMVFEAEGEVWMLPEAFASGTLTLYRARQFPDDWEPVCDIALDGAAIDATPWFRDGMWWLFYTPSRLKSARRSHLHLAFAPALTGPWRTHPGNPVLVDQGGARPGGSVFLRDGHPVLPVQDCRLTYGRAIRALEITRLDPHGFAARHAEQLEAADWMVPRTDGLHTLSAAGPVSLIDAKWMDASLRGKLSRLDGVIRQKLARRR</sequence>
<dbReference type="InterPro" id="IPR023296">
    <property type="entry name" value="Glyco_hydro_beta-prop_sf"/>
</dbReference>
<dbReference type="InterPro" id="IPR056442">
    <property type="entry name" value="GINT1_N"/>
</dbReference>
<feature type="domain" description="Glucosamine inositolphosphorylceramide transferase 1 N-terminal" evidence="3">
    <location>
        <begin position="42"/>
        <end position="241"/>
    </location>
</feature>
<keyword evidence="1" id="KW-0858">Xylan degradation</keyword>
<evidence type="ECO:0000256" key="1">
    <source>
        <dbReference type="ARBA" id="ARBA00022651"/>
    </source>
</evidence>